<organism evidence="2 3">
    <name type="scientific">Gossypium davidsonii</name>
    <name type="common">Davidson's cotton</name>
    <name type="synonym">Gossypium klotzschianum subsp. davidsonii</name>
    <dbReference type="NCBI Taxonomy" id="34287"/>
    <lineage>
        <taxon>Eukaryota</taxon>
        <taxon>Viridiplantae</taxon>
        <taxon>Streptophyta</taxon>
        <taxon>Embryophyta</taxon>
        <taxon>Tracheophyta</taxon>
        <taxon>Spermatophyta</taxon>
        <taxon>Magnoliopsida</taxon>
        <taxon>eudicotyledons</taxon>
        <taxon>Gunneridae</taxon>
        <taxon>Pentapetalae</taxon>
        <taxon>rosids</taxon>
        <taxon>malvids</taxon>
        <taxon>Malvales</taxon>
        <taxon>Malvaceae</taxon>
        <taxon>Malvoideae</taxon>
        <taxon>Gossypium</taxon>
    </lineage>
</organism>
<evidence type="ECO:0000256" key="1">
    <source>
        <dbReference type="SAM" id="MobiDB-lite"/>
    </source>
</evidence>
<sequence>HKIGVHNQVVAPTQQRATPNQQESTPTHQQTALREKLPFKRKPTTIRWM</sequence>
<feature type="compositionally biased region" description="Polar residues" evidence="1">
    <location>
        <begin position="10"/>
        <end position="32"/>
    </location>
</feature>
<feature type="non-terminal residue" evidence="2">
    <location>
        <position position="1"/>
    </location>
</feature>
<dbReference type="EMBL" id="JABFAC010000005">
    <property type="protein sequence ID" value="MBA0613545.1"/>
    <property type="molecule type" value="Genomic_DNA"/>
</dbReference>
<feature type="non-terminal residue" evidence="2">
    <location>
        <position position="49"/>
    </location>
</feature>
<dbReference type="AlphaFoldDB" id="A0A7J8RIK4"/>
<accession>A0A7J8RIK4</accession>
<evidence type="ECO:0000313" key="2">
    <source>
        <dbReference type="EMBL" id="MBA0613545.1"/>
    </source>
</evidence>
<protein>
    <submittedName>
        <fullName evidence="2">Uncharacterized protein</fullName>
    </submittedName>
</protein>
<evidence type="ECO:0000313" key="3">
    <source>
        <dbReference type="Proteomes" id="UP000593561"/>
    </source>
</evidence>
<feature type="compositionally biased region" description="Basic residues" evidence="1">
    <location>
        <begin position="39"/>
        <end position="49"/>
    </location>
</feature>
<name>A0A7J8RIK4_GOSDV</name>
<proteinExistence type="predicted"/>
<keyword evidence="3" id="KW-1185">Reference proteome</keyword>
<dbReference type="Proteomes" id="UP000593561">
    <property type="component" value="Unassembled WGS sequence"/>
</dbReference>
<feature type="region of interest" description="Disordered" evidence="1">
    <location>
        <begin position="1"/>
        <end position="49"/>
    </location>
</feature>
<reference evidence="2 3" key="1">
    <citation type="journal article" date="2019" name="Genome Biol. Evol.">
        <title>Insights into the evolution of the New World diploid cottons (Gossypium, subgenus Houzingenia) based on genome sequencing.</title>
        <authorList>
            <person name="Grover C.E."/>
            <person name="Arick M.A. 2nd"/>
            <person name="Thrash A."/>
            <person name="Conover J.L."/>
            <person name="Sanders W.S."/>
            <person name="Peterson D.G."/>
            <person name="Frelichowski J.E."/>
            <person name="Scheffler J.A."/>
            <person name="Scheffler B.E."/>
            <person name="Wendel J.F."/>
        </authorList>
    </citation>
    <scope>NUCLEOTIDE SEQUENCE [LARGE SCALE GENOMIC DNA]</scope>
    <source>
        <strain evidence="2">27</strain>
        <tissue evidence="2">Leaf</tissue>
    </source>
</reference>
<comment type="caution">
    <text evidence="2">The sequence shown here is derived from an EMBL/GenBank/DDBJ whole genome shotgun (WGS) entry which is preliminary data.</text>
</comment>
<gene>
    <name evidence="2" type="ORF">Godav_013963</name>
</gene>